<keyword evidence="3" id="KW-1185">Reference proteome</keyword>
<dbReference type="EMBL" id="FNAV01000004">
    <property type="protein sequence ID" value="SDE50371.1"/>
    <property type="molecule type" value="Genomic_DNA"/>
</dbReference>
<feature type="compositionally biased region" description="Basic and acidic residues" evidence="1">
    <location>
        <begin position="1"/>
        <end position="16"/>
    </location>
</feature>
<proteinExistence type="predicted"/>
<evidence type="ECO:0000313" key="3">
    <source>
        <dbReference type="Proteomes" id="UP000198994"/>
    </source>
</evidence>
<reference evidence="3" key="1">
    <citation type="submission" date="2016-10" db="EMBL/GenBank/DDBJ databases">
        <authorList>
            <person name="Varghese N."/>
            <person name="Submissions S."/>
        </authorList>
    </citation>
    <scope>NUCLEOTIDE SEQUENCE [LARGE SCALE GENOMIC DNA]</scope>
    <source>
        <strain evidence="3">DSM 10146</strain>
    </source>
</reference>
<feature type="region of interest" description="Disordered" evidence="1">
    <location>
        <begin position="1"/>
        <end position="31"/>
    </location>
</feature>
<evidence type="ECO:0000256" key="1">
    <source>
        <dbReference type="SAM" id="MobiDB-lite"/>
    </source>
</evidence>
<evidence type="ECO:0000313" key="2">
    <source>
        <dbReference type="EMBL" id="SDE50371.1"/>
    </source>
</evidence>
<sequence length="416" mass="44632">MDDHSDDRGGMRRDAATDSPPTRYDRASVRRPRAAQFSGAATGVGVLGIEICQSVQALDNSVPLVALKPTMVRVYLDETTVAASLRLRGELCLRQSATGPATYLAGINELKLDPADALALDDKRENLKASLNFQLPETALQAGPLIVELNRLIQIGGADQPFTGAAPVAVELTAGPPIRVRCIGLRYADPQTGGVHVPDAIHFDYFRSYLSRAYPVPAVEWSQIVVDANFAPPFQGATAVLANAQIAAIRNSEINSGTDPRTHYYGLVDDANGQHFMRGRASGIPAGPQPDTVASGPCGIPAGFAGDQDQSYADWYGAHELGHTYGRFHPGFPPGAQDASDATFPYANGQLSNADRKYVGYDVGDPQLGLEPKVMNGTTHHDVMTYADRQWVSAYTFEAIRQRLADEDAQFAPPVA</sequence>
<accession>A0A1G7DFP3</accession>
<dbReference type="OrthoDB" id="3909977at2"/>
<organism evidence="2 3">
    <name type="scientific">Salipiger thiooxidans</name>
    <dbReference type="NCBI Taxonomy" id="282683"/>
    <lineage>
        <taxon>Bacteria</taxon>
        <taxon>Pseudomonadati</taxon>
        <taxon>Pseudomonadota</taxon>
        <taxon>Alphaproteobacteria</taxon>
        <taxon>Rhodobacterales</taxon>
        <taxon>Roseobacteraceae</taxon>
        <taxon>Salipiger</taxon>
    </lineage>
</organism>
<gene>
    <name evidence="2" type="ORF">SAMN04488105_104198</name>
</gene>
<dbReference type="AlphaFoldDB" id="A0A1G7DFP3"/>
<name>A0A1G7DFP3_9RHOB</name>
<dbReference type="STRING" id="282683.SAMN04488105_104198"/>
<protein>
    <submittedName>
        <fullName evidence="2">Uncharacterized protein</fullName>
    </submittedName>
</protein>
<dbReference type="RefSeq" id="WP_089957383.1">
    <property type="nucleotide sequence ID" value="NZ_FNAV01000004.1"/>
</dbReference>
<dbReference type="Proteomes" id="UP000198994">
    <property type="component" value="Unassembled WGS sequence"/>
</dbReference>